<dbReference type="RefSeq" id="WP_135105241.1">
    <property type="nucleotide sequence ID" value="NZ_CABTJG010000006.1"/>
</dbReference>
<name>A0A212IXF8_9BACT</name>
<feature type="chain" id="PRO_5013278966" description="Collagen-like protein" evidence="1">
    <location>
        <begin position="19"/>
        <end position="166"/>
    </location>
</feature>
<protein>
    <recommendedName>
        <fullName evidence="3">Collagen-like protein</fullName>
    </recommendedName>
</protein>
<feature type="signal peptide" evidence="1">
    <location>
        <begin position="1"/>
        <end position="18"/>
    </location>
</feature>
<reference evidence="2" key="1">
    <citation type="submission" date="2016-04" db="EMBL/GenBank/DDBJ databases">
        <authorList>
            <person name="Evans L.H."/>
            <person name="Alamgir A."/>
            <person name="Owens N."/>
            <person name="Weber N.D."/>
            <person name="Virtaneva K."/>
            <person name="Barbian K."/>
            <person name="Babar A."/>
            <person name="Rosenke K."/>
        </authorList>
    </citation>
    <scope>NUCLEOTIDE SEQUENCE</scope>
    <source>
        <strain evidence="2">86-2</strain>
    </source>
</reference>
<evidence type="ECO:0000256" key="1">
    <source>
        <dbReference type="SAM" id="SignalP"/>
    </source>
</evidence>
<evidence type="ECO:0000313" key="2">
    <source>
        <dbReference type="EMBL" id="SBV91869.1"/>
    </source>
</evidence>
<sequence>MKKLFLLLISAITLSLFSSCEGPEGPMGPTGQSGLNGKDGIDGKDGYGTNWYVTSFTIKPDEWELVGKPGELNSHFFVDKPLKELSDFIYKEGAVIGYIETAKGVKNGLPYVLHLGGKDDKGEFLWTETADFDFYPGGVGFYLTYSDFNTQLRPYKDKTFYIVLMW</sequence>
<dbReference type="AlphaFoldDB" id="A0A212IXF8"/>
<organism evidence="2">
    <name type="scientific">uncultured Dysgonomonas sp</name>
    <dbReference type="NCBI Taxonomy" id="206096"/>
    <lineage>
        <taxon>Bacteria</taxon>
        <taxon>Pseudomonadati</taxon>
        <taxon>Bacteroidota</taxon>
        <taxon>Bacteroidia</taxon>
        <taxon>Bacteroidales</taxon>
        <taxon>Dysgonomonadaceae</taxon>
        <taxon>Dysgonomonas</taxon>
        <taxon>environmental samples</taxon>
    </lineage>
</organism>
<evidence type="ECO:0008006" key="3">
    <source>
        <dbReference type="Google" id="ProtNLM"/>
    </source>
</evidence>
<proteinExistence type="predicted"/>
<dbReference type="EMBL" id="FLUL01000001">
    <property type="protein sequence ID" value="SBV91869.1"/>
    <property type="molecule type" value="Genomic_DNA"/>
</dbReference>
<keyword evidence="1" id="KW-0732">Signal</keyword>
<dbReference type="PROSITE" id="PS51257">
    <property type="entry name" value="PROKAR_LIPOPROTEIN"/>
    <property type="match status" value="1"/>
</dbReference>
<gene>
    <name evidence="2" type="ORF">KL86DYS2_10262</name>
</gene>
<accession>A0A212IXF8</accession>